<dbReference type="STRING" id="1117707.VQ7734_01137"/>
<organism evidence="2 3">
    <name type="scientific">Vibrio quintilis</name>
    <dbReference type="NCBI Taxonomy" id="1117707"/>
    <lineage>
        <taxon>Bacteria</taxon>
        <taxon>Pseudomonadati</taxon>
        <taxon>Pseudomonadota</taxon>
        <taxon>Gammaproteobacteria</taxon>
        <taxon>Vibrionales</taxon>
        <taxon>Vibrionaceae</taxon>
        <taxon>Vibrio</taxon>
    </lineage>
</organism>
<dbReference type="GO" id="GO:0006313">
    <property type="term" value="P:DNA transposition"/>
    <property type="evidence" value="ECO:0007669"/>
    <property type="project" value="InterPro"/>
</dbReference>
<dbReference type="PANTHER" id="PTHR34322:SF2">
    <property type="entry name" value="TRANSPOSASE IS200-LIKE DOMAIN-CONTAINING PROTEIN"/>
    <property type="match status" value="1"/>
</dbReference>
<evidence type="ECO:0000313" key="2">
    <source>
        <dbReference type="EMBL" id="SHO55409.1"/>
    </source>
</evidence>
<dbReference type="AlphaFoldDB" id="A0A1M7YS21"/>
<feature type="domain" description="Transposase IS200-like" evidence="1">
    <location>
        <begin position="13"/>
        <end position="187"/>
    </location>
</feature>
<dbReference type="Gene3D" id="3.30.70.1290">
    <property type="entry name" value="Transposase IS200-like"/>
    <property type="match status" value="1"/>
</dbReference>
<dbReference type="GO" id="GO:0003677">
    <property type="term" value="F:DNA binding"/>
    <property type="evidence" value="ECO:0007669"/>
    <property type="project" value="InterPro"/>
</dbReference>
<proteinExistence type="predicted"/>
<accession>A0A1M7YS21</accession>
<evidence type="ECO:0000259" key="1">
    <source>
        <dbReference type="SMART" id="SM01321"/>
    </source>
</evidence>
<dbReference type="SUPFAM" id="SSF143422">
    <property type="entry name" value="Transposase IS200-like"/>
    <property type="match status" value="1"/>
</dbReference>
<dbReference type="GO" id="GO:0004803">
    <property type="term" value="F:transposase activity"/>
    <property type="evidence" value="ECO:0007669"/>
    <property type="project" value="InterPro"/>
</dbReference>
<dbReference type="Proteomes" id="UP000184600">
    <property type="component" value="Unassembled WGS sequence"/>
</dbReference>
<dbReference type="SMART" id="SM01321">
    <property type="entry name" value="Y1_Tnp"/>
    <property type="match status" value="1"/>
</dbReference>
<keyword evidence="3" id="KW-1185">Reference proteome</keyword>
<dbReference type="RefSeq" id="WP_073580384.1">
    <property type="nucleotide sequence ID" value="NZ_AP024898.1"/>
</dbReference>
<dbReference type="PANTHER" id="PTHR34322">
    <property type="entry name" value="TRANSPOSASE, Y1_TNP DOMAIN-CONTAINING"/>
    <property type="match status" value="1"/>
</dbReference>
<gene>
    <name evidence="2" type="ORF">VQ7734_01137</name>
</gene>
<evidence type="ECO:0000313" key="3">
    <source>
        <dbReference type="Proteomes" id="UP000184600"/>
    </source>
</evidence>
<dbReference type="OrthoDB" id="9814067at2"/>
<dbReference type="EMBL" id="FRFG01000014">
    <property type="protein sequence ID" value="SHO55409.1"/>
    <property type="molecule type" value="Genomic_DNA"/>
</dbReference>
<protein>
    <recommendedName>
        <fullName evidence="1">Transposase IS200-like domain-containing protein</fullName>
    </recommendedName>
</protein>
<dbReference type="InterPro" id="IPR002686">
    <property type="entry name" value="Transposase_17"/>
</dbReference>
<dbReference type="InterPro" id="IPR036515">
    <property type="entry name" value="Transposase_17_sf"/>
</dbReference>
<reference evidence="3" key="1">
    <citation type="submission" date="2016-12" db="EMBL/GenBank/DDBJ databases">
        <authorList>
            <person name="Rodrigo-Torres L."/>
            <person name="Arahal R.D."/>
            <person name="Lucena T."/>
        </authorList>
    </citation>
    <scope>NUCLEOTIDE SEQUENCE [LARGE SCALE GENOMIC DNA]</scope>
</reference>
<sequence>MTTPRSQQIDLAVTPYYHCVSRCVRRSFLCGEDAVSGRSYEHRRDWLEQRILKLANIYCIDICAYAVMTNHYHLVLHINRPKAQSLTDQQVIERWQQEHKLPLLLQRYIKRQCTCSAEFKRCQHIIQQWRERLCSLSWMMKELNFEIAVQANREDGCTGHFWEGRFKSQALLDEAALLAAMTYVDLNPVRAKMARTPETSEYTSLKKRLDALEENQPTPHNLYPFTGYEHQEQPDGIPFRLTDYIEWVDFAGRQIRADKRGWIDERQPTILTRLSLSQSEILKVIANLERRRCLWIGIADCLIFIKKHFNKTHVDGFII</sequence>
<name>A0A1M7YS21_9VIBR</name>